<dbReference type="InterPro" id="IPR050109">
    <property type="entry name" value="HTH-type_TetR-like_transc_reg"/>
</dbReference>
<dbReference type="SUPFAM" id="SSF46689">
    <property type="entry name" value="Homeodomain-like"/>
    <property type="match status" value="1"/>
</dbReference>
<keyword evidence="1" id="KW-0805">Transcription regulation</keyword>
<organism evidence="6 7">
    <name type="scientific">Mycolicibacterium anyangense</name>
    <dbReference type="NCBI Taxonomy" id="1431246"/>
    <lineage>
        <taxon>Bacteria</taxon>
        <taxon>Bacillati</taxon>
        <taxon>Actinomycetota</taxon>
        <taxon>Actinomycetes</taxon>
        <taxon>Mycobacteriales</taxon>
        <taxon>Mycobacteriaceae</taxon>
        <taxon>Mycolicibacterium</taxon>
    </lineage>
</organism>
<dbReference type="RefSeq" id="WP_163807869.1">
    <property type="nucleotide sequence ID" value="NZ_AP022620.1"/>
</dbReference>
<evidence type="ECO:0000256" key="4">
    <source>
        <dbReference type="PROSITE-ProRule" id="PRU00335"/>
    </source>
</evidence>
<evidence type="ECO:0000256" key="1">
    <source>
        <dbReference type="ARBA" id="ARBA00023015"/>
    </source>
</evidence>
<gene>
    <name evidence="6" type="ORF">MANY_45770</name>
</gene>
<dbReference type="KEGG" id="many:MANY_45770"/>
<dbReference type="PROSITE" id="PS50977">
    <property type="entry name" value="HTH_TETR_2"/>
    <property type="match status" value="1"/>
</dbReference>
<keyword evidence="7" id="KW-1185">Reference proteome</keyword>
<evidence type="ECO:0000256" key="2">
    <source>
        <dbReference type="ARBA" id="ARBA00023125"/>
    </source>
</evidence>
<evidence type="ECO:0000313" key="6">
    <source>
        <dbReference type="EMBL" id="BBZ79240.1"/>
    </source>
</evidence>
<feature type="domain" description="HTH tetR-type" evidence="5">
    <location>
        <begin position="15"/>
        <end position="75"/>
    </location>
</feature>
<dbReference type="Gene3D" id="1.10.357.10">
    <property type="entry name" value="Tetracycline Repressor, domain 2"/>
    <property type="match status" value="1"/>
</dbReference>
<protein>
    <submittedName>
        <fullName evidence="6">Putative TetR-family transcriptional regulator</fullName>
    </submittedName>
</protein>
<evidence type="ECO:0000256" key="3">
    <source>
        <dbReference type="ARBA" id="ARBA00023163"/>
    </source>
</evidence>
<proteinExistence type="predicted"/>
<reference evidence="6 7" key="1">
    <citation type="journal article" date="2019" name="Emerg. Microbes Infect.">
        <title>Comprehensive subspecies identification of 175 nontuberculous mycobacteria species based on 7547 genomic profiles.</title>
        <authorList>
            <person name="Matsumoto Y."/>
            <person name="Kinjo T."/>
            <person name="Motooka D."/>
            <person name="Nabeya D."/>
            <person name="Jung N."/>
            <person name="Uechi K."/>
            <person name="Horii T."/>
            <person name="Iida T."/>
            <person name="Fujita J."/>
            <person name="Nakamura S."/>
        </authorList>
    </citation>
    <scope>NUCLEOTIDE SEQUENCE [LARGE SCALE GENOMIC DNA]</scope>
    <source>
        <strain evidence="6 7">JCM 30275</strain>
    </source>
</reference>
<dbReference type="InterPro" id="IPR001647">
    <property type="entry name" value="HTH_TetR"/>
</dbReference>
<dbReference type="GO" id="GO:0003700">
    <property type="term" value="F:DNA-binding transcription factor activity"/>
    <property type="evidence" value="ECO:0007669"/>
    <property type="project" value="TreeGrafter"/>
</dbReference>
<evidence type="ECO:0000313" key="7">
    <source>
        <dbReference type="Proteomes" id="UP000467249"/>
    </source>
</evidence>
<feature type="DNA-binding region" description="H-T-H motif" evidence="4">
    <location>
        <begin position="38"/>
        <end position="57"/>
    </location>
</feature>
<dbReference type="PANTHER" id="PTHR30055:SF234">
    <property type="entry name" value="HTH-TYPE TRANSCRIPTIONAL REGULATOR BETI"/>
    <property type="match status" value="1"/>
</dbReference>
<keyword evidence="2 4" id="KW-0238">DNA-binding</keyword>
<dbReference type="InterPro" id="IPR009057">
    <property type="entry name" value="Homeodomain-like_sf"/>
</dbReference>
<sequence>MQPAKPRRTQEERSASTRARLLDATIECLTRYGYAGTTTPRIAEVAGLTRGAQIHHFGSKHEMMAAAMHHMTARTVTTVVTGFKAGYTRGSDPIGAILDLIWDVHAAPGFVPVVELWVAGRTDPELAREVSKFAPIAASAVTAAVLESVPRHLHDAMLEFVYVAMDTLRGILIPAFVDTDPGLARYRWQKVAGLLRRAVDPDLRAWLETPSS</sequence>
<dbReference type="PRINTS" id="PR00455">
    <property type="entry name" value="HTHTETR"/>
</dbReference>
<dbReference type="GO" id="GO:0000976">
    <property type="term" value="F:transcription cis-regulatory region binding"/>
    <property type="evidence" value="ECO:0007669"/>
    <property type="project" value="TreeGrafter"/>
</dbReference>
<keyword evidence="3" id="KW-0804">Transcription</keyword>
<dbReference type="Proteomes" id="UP000467249">
    <property type="component" value="Chromosome"/>
</dbReference>
<dbReference type="Pfam" id="PF00440">
    <property type="entry name" value="TetR_N"/>
    <property type="match status" value="1"/>
</dbReference>
<dbReference type="AlphaFoldDB" id="A0A6N4WB16"/>
<accession>A0A6N4WB16</accession>
<evidence type="ECO:0000259" key="5">
    <source>
        <dbReference type="PROSITE" id="PS50977"/>
    </source>
</evidence>
<dbReference type="PANTHER" id="PTHR30055">
    <property type="entry name" value="HTH-TYPE TRANSCRIPTIONAL REGULATOR RUTR"/>
    <property type="match status" value="1"/>
</dbReference>
<dbReference type="EMBL" id="AP022620">
    <property type="protein sequence ID" value="BBZ79240.1"/>
    <property type="molecule type" value="Genomic_DNA"/>
</dbReference>
<name>A0A6N4WB16_9MYCO</name>